<reference evidence="6 7" key="1">
    <citation type="journal article" date="2013" name="Antonie Van Leeuwenhoek">
        <title>Echinimonas agarilytica gen. nov., sp. nov., a new gammaproteobacterium isolated from the sea urchin Strongylocentrotus intermedius.</title>
        <authorList>
            <person name="Nedashkovskaya O.I."/>
            <person name="Stenkova A.M."/>
            <person name="Zhukova N.V."/>
            <person name="Van Trappen S."/>
            <person name="Lee J.S."/>
            <person name="Kim S.B."/>
        </authorList>
    </citation>
    <scope>NUCLEOTIDE SEQUENCE [LARGE SCALE GENOMIC DNA]</scope>
    <source>
        <strain evidence="6 7">KMM 6351</strain>
    </source>
</reference>
<keyword evidence="2 4" id="KW-0442">Lipid degradation</keyword>
<dbReference type="PANTHER" id="PTHR14226">
    <property type="entry name" value="NEUROPATHY TARGET ESTERASE/SWISS CHEESE D.MELANOGASTER"/>
    <property type="match status" value="1"/>
</dbReference>
<accession>A0AA41W5L7</accession>
<feature type="active site" description="Nucleophile" evidence="4">
    <location>
        <position position="104"/>
    </location>
</feature>
<dbReference type="InterPro" id="IPR016035">
    <property type="entry name" value="Acyl_Trfase/lysoPLipase"/>
</dbReference>
<dbReference type="GO" id="GO:0016787">
    <property type="term" value="F:hydrolase activity"/>
    <property type="evidence" value="ECO:0007669"/>
    <property type="project" value="UniProtKB-UniRule"/>
</dbReference>
<dbReference type="Gene3D" id="3.40.1090.10">
    <property type="entry name" value="Cytosolic phospholipase A2 catalytic domain"/>
    <property type="match status" value="1"/>
</dbReference>
<dbReference type="GO" id="GO:0016042">
    <property type="term" value="P:lipid catabolic process"/>
    <property type="evidence" value="ECO:0007669"/>
    <property type="project" value="UniProtKB-UniRule"/>
</dbReference>
<dbReference type="InterPro" id="IPR050301">
    <property type="entry name" value="NTE"/>
</dbReference>
<dbReference type="SUPFAM" id="SSF52151">
    <property type="entry name" value="FabD/lysophospholipase-like"/>
    <property type="match status" value="1"/>
</dbReference>
<evidence type="ECO:0000256" key="4">
    <source>
        <dbReference type="PROSITE-ProRule" id="PRU01161"/>
    </source>
</evidence>
<keyword evidence="1 4" id="KW-0378">Hydrolase</keyword>
<gene>
    <name evidence="6" type="ORF">NAF29_05560</name>
</gene>
<evidence type="ECO:0000256" key="2">
    <source>
        <dbReference type="ARBA" id="ARBA00022963"/>
    </source>
</evidence>
<evidence type="ECO:0000313" key="6">
    <source>
        <dbReference type="EMBL" id="MCM2679143.1"/>
    </source>
</evidence>
<feature type="domain" description="PNPLA" evidence="5">
    <location>
        <begin position="66"/>
        <end position="278"/>
    </location>
</feature>
<evidence type="ECO:0000256" key="1">
    <source>
        <dbReference type="ARBA" id="ARBA00022801"/>
    </source>
</evidence>
<dbReference type="Pfam" id="PF01734">
    <property type="entry name" value="Patatin"/>
    <property type="match status" value="1"/>
</dbReference>
<keyword evidence="3 4" id="KW-0443">Lipid metabolism</keyword>
<feature type="active site" description="Proton acceptor" evidence="4">
    <location>
        <position position="265"/>
    </location>
</feature>
<name>A0AA41W5L7_9GAMM</name>
<evidence type="ECO:0000313" key="7">
    <source>
        <dbReference type="Proteomes" id="UP001165393"/>
    </source>
</evidence>
<dbReference type="CDD" id="cd07209">
    <property type="entry name" value="Pat_hypo_Ecoli_Z1214_like"/>
    <property type="match status" value="1"/>
</dbReference>
<dbReference type="Proteomes" id="UP001165393">
    <property type="component" value="Unassembled WGS sequence"/>
</dbReference>
<comment type="caution">
    <text evidence="6">The sequence shown here is derived from an EMBL/GenBank/DDBJ whole genome shotgun (WGS) entry which is preliminary data.</text>
</comment>
<comment type="caution">
    <text evidence="4">Lacks conserved residue(s) required for the propagation of feature annotation.</text>
</comment>
<dbReference type="PANTHER" id="PTHR14226:SF57">
    <property type="entry name" value="BLR7027 PROTEIN"/>
    <property type="match status" value="1"/>
</dbReference>
<protein>
    <submittedName>
        <fullName evidence="6">Patatin-like phospholipase family protein</fullName>
    </submittedName>
</protein>
<dbReference type="AlphaFoldDB" id="A0AA41W5L7"/>
<sequence length="431" mass="48120">MIIVKANTNAMPFIRPAVSPSIDHVLSRFLRNGSDTFLLIWTLFVMVLSSLKASKKTPTPQSNTALVLTGGGARAAYQLGVLKAISEWFPRNDGIPFDIICGTSAGAINGTALACYAANFRLGVKKIEWVWRNFRTHQVYKTDARSITGQLIRNLLPSSLIRSEQHAIAVLDNAPLRHLLGHLLDLSRIERNIERGFLSSVSVSASSYATGNSVCFFQAIPEISDWHRVRRRGIRQPLNFDHLMASSALPMVFPASRIGQRYYGDGSIHQQAPLSPAIHLGARRILVIGTSDMRNQIVDEPVAPPSAADIAGHLLETVFSDSLRSDLERLQRINQTLSLLSRGEQRKVNLHPIQTHVINPQQDLKQIAAPYYTSLPRSVRTLLRFIGVNRHSKTDLLSYLLFEQEYCKELIELGYADGMEQKQSIMQFLCD</sequence>
<evidence type="ECO:0000256" key="3">
    <source>
        <dbReference type="ARBA" id="ARBA00023098"/>
    </source>
</evidence>
<proteinExistence type="predicted"/>
<organism evidence="6 7">
    <name type="scientific">Echinimonas agarilytica</name>
    <dbReference type="NCBI Taxonomy" id="1215918"/>
    <lineage>
        <taxon>Bacteria</taxon>
        <taxon>Pseudomonadati</taxon>
        <taxon>Pseudomonadota</taxon>
        <taxon>Gammaproteobacteria</taxon>
        <taxon>Alteromonadales</taxon>
        <taxon>Echinimonadaceae</taxon>
        <taxon>Echinimonas</taxon>
    </lineage>
</organism>
<evidence type="ECO:0000259" key="5">
    <source>
        <dbReference type="PROSITE" id="PS51635"/>
    </source>
</evidence>
<dbReference type="EMBL" id="JAMQGP010000002">
    <property type="protein sequence ID" value="MCM2679143.1"/>
    <property type="molecule type" value="Genomic_DNA"/>
</dbReference>
<keyword evidence="7" id="KW-1185">Reference proteome</keyword>
<feature type="short sequence motif" description="GXSXG" evidence="4">
    <location>
        <begin position="102"/>
        <end position="106"/>
    </location>
</feature>
<dbReference type="InterPro" id="IPR002641">
    <property type="entry name" value="PNPLA_dom"/>
</dbReference>
<dbReference type="PROSITE" id="PS51635">
    <property type="entry name" value="PNPLA"/>
    <property type="match status" value="1"/>
</dbReference>